<dbReference type="Proteomes" id="UP000177979">
    <property type="component" value="Unassembled WGS sequence"/>
</dbReference>
<dbReference type="Gene3D" id="3.10.290.10">
    <property type="entry name" value="RNA-binding S4 domain"/>
    <property type="match status" value="1"/>
</dbReference>
<evidence type="ECO:0000256" key="3">
    <source>
        <dbReference type="ARBA" id="ARBA00022840"/>
    </source>
</evidence>
<dbReference type="GO" id="GO:0005524">
    <property type="term" value="F:ATP binding"/>
    <property type="evidence" value="ECO:0007669"/>
    <property type="project" value="UniProtKB-UniRule"/>
</dbReference>
<dbReference type="SUPFAM" id="SSF55174">
    <property type="entry name" value="Alpha-L RNA-binding motif"/>
    <property type="match status" value="1"/>
</dbReference>
<evidence type="ECO:0000256" key="5">
    <source>
        <dbReference type="ARBA" id="ARBA00022917"/>
    </source>
</evidence>
<evidence type="ECO:0000256" key="1">
    <source>
        <dbReference type="ARBA" id="ARBA00022598"/>
    </source>
</evidence>
<keyword evidence="3 8" id="KW-0067">ATP-binding</keyword>
<keyword evidence="1 8" id="KW-0436">Ligase</keyword>
<feature type="domain" description="Tyrosine--tRNA ligase SYY-like C-terminal" evidence="10">
    <location>
        <begin position="332"/>
        <end position="407"/>
    </location>
</feature>
<protein>
    <recommendedName>
        <fullName evidence="8">Tyrosine--tRNA ligase</fullName>
        <ecNumber evidence="8">6.1.1.1</ecNumber>
    </recommendedName>
    <alternativeName>
        <fullName evidence="8">Tyrosyl-tRNA synthetase</fullName>
        <shortName evidence="8">TyrRS</shortName>
    </alternativeName>
</protein>
<dbReference type="GO" id="GO:0004831">
    <property type="term" value="F:tyrosine-tRNA ligase activity"/>
    <property type="evidence" value="ECO:0007669"/>
    <property type="project" value="UniProtKB-UniRule"/>
</dbReference>
<name>A0A1F5EVW8_9BACT</name>
<dbReference type="InterPro" id="IPR024107">
    <property type="entry name" value="Tyr-tRNA-ligase_bac_1"/>
</dbReference>
<dbReference type="EMBL" id="MFAG01000030">
    <property type="protein sequence ID" value="OGD71515.1"/>
    <property type="molecule type" value="Genomic_DNA"/>
</dbReference>
<dbReference type="EC" id="6.1.1.1" evidence="8"/>
<dbReference type="InterPro" id="IPR002305">
    <property type="entry name" value="aa-tRNA-synth_Ic"/>
</dbReference>
<dbReference type="PROSITE" id="PS50889">
    <property type="entry name" value="S4"/>
    <property type="match status" value="1"/>
</dbReference>
<comment type="subcellular location">
    <subcellularLocation>
        <location evidence="8">Cytoplasm</location>
    </subcellularLocation>
</comment>
<comment type="function">
    <text evidence="8">Catalyzes the attachment of tyrosine to tRNA(Tyr) in a two-step reaction: tyrosine is first activated by ATP to form Tyr-AMP and then transferred to the acceptor end of tRNA(Tyr).</text>
</comment>
<keyword evidence="6 8" id="KW-0030">Aminoacyl-tRNA synthetase</keyword>
<evidence type="ECO:0000256" key="4">
    <source>
        <dbReference type="ARBA" id="ARBA00022884"/>
    </source>
</evidence>
<evidence type="ECO:0000313" key="11">
    <source>
        <dbReference type="EMBL" id="OGD71515.1"/>
    </source>
</evidence>
<dbReference type="InterPro" id="IPR036986">
    <property type="entry name" value="S4_RNA-bd_sf"/>
</dbReference>
<comment type="similarity">
    <text evidence="8">Belongs to the class-I aminoacyl-tRNA synthetase family. TyrS type 1 subfamily.</text>
</comment>
<proteinExistence type="inferred from homology"/>
<dbReference type="PANTHER" id="PTHR11766">
    <property type="entry name" value="TYROSYL-TRNA SYNTHETASE"/>
    <property type="match status" value="1"/>
</dbReference>
<evidence type="ECO:0000256" key="2">
    <source>
        <dbReference type="ARBA" id="ARBA00022741"/>
    </source>
</evidence>
<dbReference type="Gene3D" id="3.40.50.620">
    <property type="entry name" value="HUPs"/>
    <property type="match status" value="1"/>
</dbReference>
<feature type="binding site" evidence="8">
    <location>
        <position position="236"/>
    </location>
    <ligand>
        <name>ATP</name>
        <dbReference type="ChEBI" id="CHEBI:30616"/>
    </ligand>
</feature>
<evidence type="ECO:0000313" key="12">
    <source>
        <dbReference type="Proteomes" id="UP000177979"/>
    </source>
</evidence>
<dbReference type="InterPro" id="IPR024088">
    <property type="entry name" value="Tyr-tRNA-ligase_bac-type"/>
</dbReference>
<dbReference type="GO" id="GO:0006437">
    <property type="term" value="P:tyrosyl-tRNA aminoacylation"/>
    <property type="evidence" value="ECO:0007669"/>
    <property type="project" value="UniProtKB-UniRule"/>
</dbReference>
<evidence type="ECO:0000259" key="10">
    <source>
        <dbReference type="Pfam" id="PF22421"/>
    </source>
</evidence>
<dbReference type="NCBIfam" id="TIGR00234">
    <property type="entry name" value="tyrS"/>
    <property type="match status" value="1"/>
</dbReference>
<keyword evidence="4 9" id="KW-0694">RNA-binding</keyword>
<accession>A0A1F5EVW8</accession>
<comment type="catalytic activity">
    <reaction evidence="7 8">
        <text>tRNA(Tyr) + L-tyrosine + ATP = L-tyrosyl-tRNA(Tyr) + AMP + diphosphate + H(+)</text>
        <dbReference type="Rhea" id="RHEA:10220"/>
        <dbReference type="Rhea" id="RHEA-COMP:9706"/>
        <dbReference type="Rhea" id="RHEA-COMP:9707"/>
        <dbReference type="ChEBI" id="CHEBI:15378"/>
        <dbReference type="ChEBI" id="CHEBI:30616"/>
        <dbReference type="ChEBI" id="CHEBI:33019"/>
        <dbReference type="ChEBI" id="CHEBI:58315"/>
        <dbReference type="ChEBI" id="CHEBI:78442"/>
        <dbReference type="ChEBI" id="CHEBI:78536"/>
        <dbReference type="ChEBI" id="CHEBI:456215"/>
        <dbReference type="EC" id="6.1.1.1"/>
    </reaction>
</comment>
<dbReference type="FunFam" id="1.10.240.10:FF:000001">
    <property type="entry name" value="Tyrosine--tRNA ligase"/>
    <property type="match status" value="1"/>
</dbReference>
<reference evidence="11 12" key="1">
    <citation type="journal article" date="2016" name="Nat. Commun.">
        <title>Thousands of microbial genomes shed light on interconnected biogeochemical processes in an aquifer system.</title>
        <authorList>
            <person name="Anantharaman K."/>
            <person name="Brown C.T."/>
            <person name="Hug L.A."/>
            <person name="Sharon I."/>
            <person name="Castelle C.J."/>
            <person name="Probst A.J."/>
            <person name="Thomas B.C."/>
            <person name="Singh A."/>
            <person name="Wilkins M.J."/>
            <person name="Karaoz U."/>
            <person name="Brodie E.L."/>
            <person name="Williams K.H."/>
            <person name="Hubbard S.S."/>
            <person name="Banfield J.F."/>
        </authorList>
    </citation>
    <scope>NUCLEOTIDE SEQUENCE [LARGE SCALE GENOMIC DNA]</scope>
</reference>
<comment type="caution">
    <text evidence="11">The sequence shown here is derived from an EMBL/GenBank/DDBJ whole genome shotgun (WGS) entry which is preliminary data.</text>
</comment>
<evidence type="ECO:0000256" key="6">
    <source>
        <dbReference type="ARBA" id="ARBA00023146"/>
    </source>
</evidence>
<keyword evidence="8" id="KW-0963">Cytoplasm</keyword>
<gene>
    <name evidence="8" type="primary">tyrS</name>
    <name evidence="11" type="ORF">A2703_03450</name>
</gene>
<dbReference type="InterPro" id="IPR054608">
    <property type="entry name" value="SYY-like_C"/>
</dbReference>
<keyword evidence="5 8" id="KW-0648">Protein biosynthesis</keyword>
<dbReference type="AlphaFoldDB" id="A0A1F5EVW8"/>
<feature type="binding site" evidence="8">
    <location>
        <position position="170"/>
    </location>
    <ligand>
        <name>L-tyrosine</name>
        <dbReference type="ChEBI" id="CHEBI:58315"/>
    </ligand>
</feature>
<organism evidence="11 12">
    <name type="scientific">Candidatus Collierbacteria bacterium RIFCSPHIGHO2_01_FULL_50_25</name>
    <dbReference type="NCBI Taxonomy" id="1817722"/>
    <lineage>
        <taxon>Bacteria</taxon>
        <taxon>Candidatus Collieribacteriota</taxon>
    </lineage>
</organism>
<feature type="binding site" evidence="8">
    <location>
        <position position="35"/>
    </location>
    <ligand>
        <name>L-tyrosine</name>
        <dbReference type="ChEBI" id="CHEBI:58315"/>
    </ligand>
</feature>
<dbReference type="Gene3D" id="1.10.240.10">
    <property type="entry name" value="Tyrosyl-Transfer RNA Synthetase"/>
    <property type="match status" value="1"/>
</dbReference>
<dbReference type="GO" id="GO:0003723">
    <property type="term" value="F:RNA binding"/>
    <property type="evidence" value="ECO:0007669"/>
    <property type="project" value="UniProtKB-KW"/>
</dbReference>
<sequence length="412" mass="46149">MSQIYEELAARNFIKQVVDEKNLRQKLADGQVVFYVGFDPTADSLHIGSLMPIMAMMHLQRAGHMPICIIGGGTALIGDPSGKSAMRQMLSREAIDVNGQKILAQLQRYLTLDGKAGIFLNNAEWISSLNYVEFLRDIGRHFRVNDMLRNEGYRLRLEREEGLSFIEFNYQLLQAYDFLVLSDRYKCALQMGGDDQWGNILAGVDLIHRMRGRGNAEAYGATFPLLVTARGQKMGKTEAGTIWLDANRISPYEFYQYWMNVDDRDVERFLNYFTFVPRDEIKNLCSGTGQKLNQAKKRLAFETTALTHGEEAARKTAQSAEAVFGGGGDLSELPSVTISRVNLEHVSIVQLLVQLGAASSNSDASRVIKQKGIYLDDVPIASAAVKPVVLLKDRSVAVFRRGKKQHFRLVIS</sequence>
<evidence type="ECO:0000256" key="9">
    <source>
        <dbReference type="PROSITE-ProRule" id="PRU00182"/>
    </source>
</evidence>
<evidence type="ECO:0000256" key="8">
    <source>
        <dbReference type="HAMAP-Rule" id="MF_02006"/>
    </source>
</evidence>
<comment type="subunit">
    <text evidence="8">Homodimer.</text>
</comment>
<feature type="short sequence motif" description="'KMSKS' region" evidence="8">
    <location>
        <begin position="233"/>
        <end position="237"/>
    </location>
</feature>
<dbReference type="Pfam" id="PF22421">
    <property type="entry name" value="SYY_C-terminal"/>
    <property type="match status" value="1"/>
</dbReference>
<dbReference type="GO" id="GO:0005829">
    <property type="term" value="C:cytosol"/>
    <property type="evidence" value="ECO:0007669"/>
    <property type="project" value="TreeGrafter"/>
</dbReference>
<dbReference type="CDD" id="cd00805">
    <property type="entry name" value="TyrRS_core"/>
    <property type="match status" value="1"/>
</dbReference>
<dbReference type="HAMAP" id="MF_02006">
    <property type="entry name" value="Tyr_tRNA_synth_type1"/>
    <property type="match status" value="1"/>
</dbReference>
<feature type="binding site" evidence="8">
    <location>
        <position position="174"/>
    </location>
    <ligand>
        <name>L-tyrosine</name>
        <dbReference type="ChEBI" id="CHEBI:58315"/>
    </ligand>
</feature>
<dbReference type="Pfam" id="PF00579">
    <property type="entry name" value="tRNA-synt_1b"/>
    <property type="match status" value="1"/>
</dbReference>
<evidence type="ECO:0000256" key="7">
    <source>
        <dbReference type="ARBA" id="ARBA00048248"/>
    </source>
</evidence>
<dbReference type="InterPro" id="IPR014729">
    <property type="entry name" value="Rossmann-like_a/b/a_fold"/>
</dbReference>
<dbReference type="PANTHER" id="PTHR11766:SF0">
    <property type="entry name" value="TYROSINE--TRNA LIGASE, MITOCHONDRIAL"/>
    <property type="match status" value="1"/>
</dbReference>
<feature type="short sequence motif" description="'HIGH' region" evidence="8">
    <location>
        <begin position="40"/>
        <end position="49"/>
    </location>
</feature>
<keyword evidence="2 8" id="KW-0547">Nucleotide-binding</keyword>
<dbReference type="STRING" id="1817722.A2703_03450"/>
<dbReference type="InterPro" id="IPR002307">
    <property type="entry name" value="Tyr-tRNA-ligase"/>
</dbReference>
<dbReference type="PRINTS" id="PR01040">
    <property type="entry name" value="TRNASYNTHTYR"/>
</dbReference>
<dbReference type="SUPFAM" id="SSF52374">
    <property type="entry name" value="Nucleotidylyl transferase"/>
    <property type="match status" value="1"/>
</dbReference>